<name>A0ABR3AGF6_9AGAR</name>
<dbReference type="Proteomes" id="UP001437256">
    <property type="component" value="Unassembled WGS sequence"/>
</dbReference>
<gene>
    <name evidence="2" type="ORF">AAF712_000398</name>
</gene>
<dbReference type="SUPFAM" id="SSF55729">
    <property type="entry name" value="Acyl-CoA N-acyltransferases (Nat)"/>
    <property type="match status" value="1"/>
</dbReference>
<reference evidence="2 3" key="1">
    <citation type="submission" date="2024-05" db="EMBL/GenBank/DDBJ databases">
        <title>A draft genome resource for the thread blight pathogen Marasmius tenuissimus strain MS-2.</title>
        <authorList>
            <person name="Yulfo-Soto G.E."/>
            <person name="Baruah I.K."/>
            <person name="Amoako-Attah I."/>
            <person name="Bukari Y."/>
            <person name="Meinhardt L.W."/>
            <person name="Bailey B.A."/>
            <person name="Cohen S.P."/>
        </authorList>
    </citation>
    <scope>NUCLEOTIDE SEQUENCE [LARGE SCALE GENOMIC DNA]</scope>
    <source>
        <strain evidence="2 3">MS-2</strain>
    </source>
</reference>
<dbReference type="Gene3D" id="3.40.630.30">
    <property type="match status" value="1"/>
</dbReference>
<feature type="domain" description="N-acetyltransferase" evidence="1">
    <location>
        <begin position="177"/>
        <end position="339"/>
    </location>
</feature>
<keyword evidence="3" id="KW-1185">Reference proteome</keyword>
<evidence type="ECO:0000313" key="2">
    <source>
        <dbReference type="EMBL" id="KAL0072635.1"/>
    </source>
</evidence>
<proteinExistence type="predicted"/>
<comment type="caution">
    <text evidence="2">The sequence shown here is derived from an EMBL/GenBank/DDBJ whole genome shotgun (WGS) entry which is preliminary data.</text>
</comment>
<sequence>MPGAILNTTSSFTITVYHKASQISNDVWDALKTHEVEANCLLPTMTKTLHQERNHTAVTRSPGQIWIVCRSGKDVDLLLSCTNNALGTYPIFIVDLRRLPIGHLQPRIQDMAEKLLNASHPERVYSVFAPDDIAAAFAKAWSRLTQINILPKPYYAAKLSYCTKDTFNRSLTQNPAWELRPACDEDLPRVAELCRQFAADSEPFILDEEGAYREAQYLIQSNQVWVHTVSTTHYTDIACIVAFTRNSENNATISKVFTNPEWRGYKCAQRLVARVCRELLFCQGKKSVALFVAHDNGAASKVYHNVGFGGLYPSNDGPSSAPGWTEFGFDRRKVQLGHW</sequence>
<dbReference type="EMBL" id="JBBXMP010000001">
    <property type="protein sequence ID" value="KAL0072635.1"/>
    <property type="molecule type" value="Genomic_DNA"/>
</dbReference>
<dbReference type="PROSITE" id="PS51186">
    <property type="entry name" value="GNAT"/>
    <property type="match status" value="1"/>
</dbReference>
<accession>A0ABR3AGF6</accession>
<evidence type="ECO:0000259" key="1">
    <source>
        <dbReference type="PROSITE" id="PS51186"/>
    </source>
</evidence>
<dbReference type="InterPro" id="IPR000182">
    <property type="entry name" value="GNAT_dom"/>
</dbReference>
<protein>
    <recommendedName>
        <fullName evidence="1">N-acetyltransferase domain-containing protein</fullName>
    </recommendedName>
</protein>
<evidence type="ECO:0000313" key="3">
    <source>
        <dbReference type="Proteomes" id="UP001437256"/>
    </source>
</evidence>
<organism evidence="2 3">
    <name type="scientific">Marasmius tenuissimus</name>
    <dbReference type="NCBI Taxonomy" id="585030"/>
    <lineage>
        <taxon>Eukaryota</taxon>
        <taxon>Fungi</taxon>
        <taxon>Dikarya</taxon>
        <taxon>Basidiomycota</taxon>
        <taxon>Agaricomycotina</taxon>
        <taxon>Agaricomycetes</taxon>
        <taxon>Agaricomycetidae</taxon>
        <taxon>Agaricales</taxon>
        <taxon>Marasmiineae</taxon>
        <taxon>Marasmiaceae</taxon>
        <taxon>Marasmius</taxon>
    </lineage>
</organism>
<dbReference type="Pfam" id="PF00583">
    <property type="entry name" value="Acetyltransf_1"/>
    <property type="match status" value="1"/>
</dbReference>
<dbReference type="InterPro" id="IPR016181">
    <property type="entry name" value="Acyl_CoA_acyltransferase"/>
</dbReference>